<dbReference type="GeneID" id="80518451"/>
<evidence type="ECO:0000313" key="1">
    <source>
        <dbReference type="EMBL" id="QKU35034.1"/>
    </source>
</evidence>
<dbReference type="RefSeq" id="YP_010781687.1">
    <property type="nucleotide sequence ID" value="NC_075039.1"/>
</dbReference>
<accession>A0A6N1NJK7</accession>
<reference evidence="1" key="1">
    <citation type="submission" date="2017-01" db="EMBL/GenBank/DDBJ databases">
        <authorList>
            <person name="Assis F.L."/>
            <person name="Abrahao J.S."/>
            <person name="Silva L."/>
            <person name="Khalil J.B."/>
            <person name="Rodrigues R."/>
            <person name="Silva L.S."/>
            <person name="Arantes T."/>
            <person name="Boratto P."/>
            <person name="Andrade M."/>
            <person name="Kroon E.G."/>
            <person name="Ribeiro B."/>
            <person name="Bergier I."/>
            <person name="Seligmann H."/>
            <person name="Ghigo E."/>
            <person name="Colson P."/>
            <person name="Levasseur A."/>
            <person name="Raoult D."/>
            <person name="Scola B.L."/>
        </authorList>
    </citation>
    <scope>NUCLEOTIDE SEQUENCE</scope>
    <source>
        <strain evidence="1">Soda lake</strain>
    </source>
</reference>
<name>A0A6N1NJK7_9VIRU</name>
<organism evidence="1">
    <name type="scientific">Tupanvirus soda lake</name>
    <dbReference type="NCBI Taxonomy" id="2126985"/>
    <lineage>
        <taxon>Viruses</taxon>
        <taxon>Varidnaviria</taxon>
        <taxon>Bamfordvirae</taxon>
        <taxon>Nucleocytoviricota</taxon>
        <taxon>Megaviricetes</taxon>
        <taxon>Imitervirales</taxon>
        <taxon>Mimiviridae</taxon>
        <taxon>Megamimivirinae</taxon>
        <taxon>Tupanvirus</taxon>
        <taxon>Tupanvirus salinum</taxon>
    </lineage>
</organism>
<dbReference type="GO" id="GO:0016301">
    <property type="term" value="F:kinase activity"/>
    <property type="evidence" value="ECO:0007669"/>
    <property type="project" value="UniProtKB-KW"/>
</dbReference>
<reference evidence="1" key="2">
    <citation type="journal article" date="2018" name="Nat. Commun.">
        <title>Tailed giant Tupanvirus possesses the most complete translational apparatus of the known virosphere.</title>
        <authorList>
            <person name="Abrahao J."/>
            <person name="Silva L."/>
            <person name="Silva L.S."/>
            <person name="Khalil J.Y.B."/>
            <person name="Rodrigues R."/>
            <person name="Arantes T."/>
            <person name="Assis F."/>
            <person name="Boratto P."/>
            <person name="Andrade M."/>
            <person name="Kroon E.G."/>
            <person name="Ribeiro B."/>
            <person name="Bergier I."/>
            <person name="Seligmann H."/>
            <person name="Ghigo E."/>
            <person name="Colson P."/>
            <person name="Levasseur A."/>
            <person name="Kroemer G."/>
            <person name="Raoult D."/>
            <person name="La Scola B."/>
        </authorList>
    </citation>
    <scope>NUCLEOTIDE SEQUENCE [LARGE SCALE GENOMIC DNA]</scope>
    <source>
        <strain evidence="1">Soda lake</strain>
    </source>
</reference>
<dbReference type="Gene3D" id="1.10.510.10">
    <property type="entry name" value="Transferase(Phosphotransferase) domain 1"/>
    <property type="match status" value="1"/>
</dbReference>
<dbReference type="KEGG" id="vg:80518451"/>
<keyword evidence="1" id="KW-0808">Transferase</keyword>
<keyword evidence="1" id="KW-0418">Kinase</keyword>
<protein>
    <submittedName>
        <fullName evidence="1">Putative serine threonine protein kinase</fullName>
    </submittedName>
</protein>
<dbReference type="EMBL" id="KY523104">
    <property type="protein sequence ID" value="QKU35034.1"/>
    <property type="molecule type" value="Genomic_DNA"/>
</dbReference>
<dbReference type="SUPFAM" id="SSF56112">
    <property type="entry name" value="Protein kinase-like (PK-like)"/>
    <property type="match status" value="1"/>
</dbReference>
<dbReference type="InterPro" id="IPR011009">
    <property type="entry name" value="Kinase-like_dom_sf"/>
</dbReference>
<proteinExistence type="predicted"/>
<sequence>MDFKYLYEDFSKLKFNCNITNLFKIKRIMFGSGGSSNIILDVRDKNNNKLIIKVIPDLHFYNTKIKPDFNILEIKFYQFFTQKYILTDRTPHLVGIYNHQNCTRIDKLLVNIKPKKKVCPSYVDKLTKRITQSKVEMMICDLLLRHQMKILGPLFDVILLEHCNGEFSELIEWYMTEIKNSNGIIQKNMTNNFIYDLNRILFQVIFTLAIIKEDYPGFSHGDLFIRNVLITTDNKYADKDYVAYYYKQKIFYLPANGVYAKINDFGLSVIVNELEPNTYDTDKQFHKFIHKNPFNEKSDIFNLLHDIYDGQSWGSGSVTSLKHKLKMSNSKFNEIKLFINKFIKITTIDKINDNNRLLFDQTWDIDGIKILENSVLTPGEYLMKNHFSIYQNLPDDANIVRHFNKPDY</sequence>